<evidence type="ECO:0000313" key="3">
    <source>
        <dbReference type="EMBL" id="EFU63567.1"/>
    </source>
</evidence>
<dbReference type="AlphaFoldDB" id="E6KKS5"/>
<feature type="domain" description="Glycosyltransferase subfamily 4-like N-terminal" evidence="2">
    <location>
        <begin position="24"/>
        <end position="176"/>
    </location>
</feature>
<dbReference type="InterPro" id="IPR028098">
    <property type="entry name" value="Glyco_trans_4-like_N"/>
</dbReference>
<dbReference type="GO" id="GO:0016757">
    <property type="term" value="F:glycosyltransferase activity"/>
    <property type="evidence" value="ECO:0007669"/>
    <property type="project" value="UniProtKB-KW"/>
</dbReference>
<dbReference type="EC" id="2.4.-.-" evidence="3"/>
<keyword evidence="3" id="KW-0328">Glycosyltransferase</keyword>
<dbReference type="SUPFAM" id="SSF53756">
    <property type="entry name" value="UDP-Glycosyltransferase/glycogen phosphorylase"/>
    <property type="match status" value="1"/>
</dbReference>
<protein>
    <submittedName>
        <fullName evidence="3">Glycosyltransferase, group 1 family protein</fullName>
        <ecNumber evidence="3">2.4.-.-</ecNumber>
    </submittedName>
</protein>
<dbReference type="PANTHER" id="PTHR12526">
    <property type="entry name" value="GLYCOSYLTRANSFERASE"/>
    <property type="match status" value="1"/>
</dbReference>
<dbReference type="Proteomes" id="UP000004500">
    <property type="component" value="Unassembled WGS sequence"/>
</dbReference>
<accession>E6KKS5</accession>
<reference evidence="3 4" key="1">
    <citation type="submission" date="2010-11" db="EMBL/GenBank/DDBJ databases">
        <authorList>
            <person name="Muzny D."/>
            <person name="Qin X."/>
            <person name="Deng J."/>
            <person name="Jiang H."/>
            <person name="Liu Y."/>
            <person name="Qu J."/>
            <person name="Song X.-Z."/>
            <person name="Zhang L."/>
            <person name="Thornton R."/>
            <person name="Coyle M."/>
            <person name="Francisco L."/>
            <person name="Jackson L."/>
            <person name="Javaid M."/>
            <person name="Korchina V."/>
            <person name="Kovar C."/>
            <person name="Mata R."/>
            <person name="Mathew T."/>
            <person name="Ngo R."/>
            <person name="Nguyen L."/>
            <person name="Nguyen N."/>
            <person name="Okwuonu G."/>
            <person name="Ongeri F."/>
            <person name="Pham C."/>
            <person name="Simmons D."/>
            <person name="Wilczek-Boney K."/>
            <person name="Hale W."/>
            <person name="Jakkamsetti A."/>
            <person name="Pham P."/>
            <person name="Ruth R."/>
            <person name="San Lucas F."/>
            <person name="Warren J."/>
            <person name="Zhang J."/>
            <person name="Zhao Z."/>
            <person name="Zhou C."/>
            <person name="Zhu D."/>
            <person name="Lee S."/>
            <person name="Bess C."/>
            <person name="Blankenburg K."/>
            <person name="Forbes L."/>
            <person name="Fu Q."/>
            <person name="Gubbala S."/>
            <person name="Hirani K."/>
            <person name="Jayaseelan J.C."/>
            <person name="Lara F."/>
            <person name="Munidasa M."/>
            <person name="Palculict T."/>
            <person name="Patil S."/>
            <person name="Pu L.-L."/>
            <person name="Saada N."/>
            <person name="Tang L."/>
            <person name="Weissenberger G."/>
            <person name="Zhu Y."/>
            <person name="Hemphill L."/>
            <person name="Shang Y."/>
            <person name="Youmans B."/>
            <person name="Ayvaz T."/>
            <person name="Ross M."/>
            <person name="Santibanez J."/>
            <person name="Aqrawi P."/>
            <person name="Gross S."/>
            <person name="Joshi V."/>
            <person name="Fowler G."/>
            <person name="Nazareth L."/>
            <person name="Reid J."/>
            <person name="Worley K."/>
            <person name="Petrosino J."/>
            <person name="Highlander S."/>
            <person name="Gibbs R."/>
        </authorList>
    </citation>
    <scope>NUCLEOTIDE SEQUENCE [LARGE SCALE GENOMIC DNA]</scope>
    <source>
        <strain evidence="3 4">ATCC 49296</strain>
    </source>
</reference>
<dbReference type="Gene3D" id="3.40.50.2000">
    <property type="entry name" value="Glycogen Phosphorylase B"/>
    <property type="match status" value="2"/>
</dbReference>
<dbReference type="HOGENOM" id="CLU_009583_0_0_9"/>
<dbReference type="eggNOG" id="COG0438">
    <property type="taxonomic scope" value="Bacteria"/>
</dbReference>
<evidence type="ECO:0000313" key="4">
    <source>
        <dbReference type="Proteomes" id="UP000004500"/>
    </source>
</evidence>
<sequence length="372" mass="42943">MKGKCSLKMKKIALVKWSIDRTDGGLKVATSLANELSTMYEVHLLSMISTENNFFSLKQSVRYQNLSSKKISMSKNFLEAVKLLRNYLKEENIDIVFGIGMSMNTVGVASTIGLKTKFVSCDHTNSIVDIDTKVKKIQRYIGAKFADKLVTLTQEDRENYIKKYSVPEERICYIYNWKEASLSDISYNKNSTKIVTVGRFDYQKGFDYLVQVAKKVFVKRSDWTWEIYGSGNQDEVDKIRNLINENDLQDKLVIKGLEKNQDLIYGDKGIYVMTSRYEGLPLVLLEAQQYNLPIVSFRCPTGPNEIVEDGVNGYLIDCYDTDKMSDRILELMEDSNLRSSFSNHAMDNMDKFDKEKILKQWIELIETIYEIR</sequence>
<dbReference type="EMBL" id="AEPO01000010">
    <property type="protein sequence ID" value="EFU63567.1"/>
    <property type="molecule type" value="Genomic_DNA"/>
</dbReference>
<dbReference type="Pfam" id="PF13439">
    <property type="entry name" value="Glyco_transf_4"/>
    <property type="match status" value="1"/>
</dbReference>
<dbReference type="PANTHER" id="PTHR12526:SF630">
    <property type="entry name" value="GLYCOSYLTRANSFERASE"/>
    <property type="match status" value="1"/>
</dbReference>
<proteinExistence type="predicted"/>
<evidence type="ECO:0000259" key="1">
    <source>
        <dbReference type="Pfam" id="PF00534"/>
    </source>
</evidence>
<dbReference type="CDD" id="cd03820">
    <property type="entry name" value="GT4_AmsD-like"/>
    <property type="match status" value="1"/>
</dbReference>
<dbReference type="Pfam" id="PF00534">
    <property type="entry name" value="Glycos_transf_1"/>
    <property type="match status" value="1"/>
</dbReference>
<comment type="caution">
    <text evidence="3">The sequence shown here is derived from an EMBL/GenBank/DDBJ whole genome shotgun (WGS) entry which is preliminary data.</text>
</comment>
<feature type="domain" description="Glycosyl transferase family 1" evidence="1">
    <location>
        <begin position="188"/>
        <end position="345"/>
    </location>
</feature>
<organism evidence="3 4">
    <name type="scientific">Streptococcus oralis ATCC 49296</name>
    <dbReference type="NCBI Taxonomy" id="888049"/>
    <lineage>
        <taxon>Bacteria</taxon>
        <taxon>Bacillati</taxon>
        <taxon>Bacillota</taxon>
        <taxon>Bacilli</taxon>
        <taxon>Lactobacillales</taxon>
        <taxon>Streptococcaceae</taxon>
        <taxon>Streptococcus</taxon>
    </lineage>
</organism>
<evidence type="ECO:0000259" key="2">
    <source>
        <dbReference type="Pfam" id="PF13439"/>
    </source>
</evidence>
<name>E6KKS5_STROR</name>
<gene>
    <name evidence="3" type="ORF">HMPREF8578_0840</name>
</gene>
<keyword evidence="3" id="KW-0808">Transferase</keyword>
<dbReference type="InterPro" id="IPR001296">
    <property type="entry name" value="Glyco_trans_1"/>
</dbReference>